<accession>A0A383A936</accession>
<feature type="non-terminal residue" evidence="1">
    <location>
        <position position="60"/>
    </location>
</feature>
<reference evidence="1" key="1">
    <citation type="submission" date="2018-05" db="EMBL/GenBank/DDBJ databases">
        <authorList>
            <person name="Lanie J.A."/>
            <person name="Ng W.-L."/>
            <person name="Kazmierczak K.M."/>
            <person name="Andrzejewski T.M."/>
            <person name="Davidsen T.M."/>
            <person name="Wayne K.J."/>
            <person name="Tettelin H."/>
            <person name="Glass J.I."/>
            <person name="Rusch D."/>
            <person name="Podicherti R."/>
            <person name="Tsui H.-C.T."/>
            <person name="Winkler M.E."/>
        </authorList>
    </citation>
    <scope>NUCLEOTIDE SEQUENCE</scope>
</reference>
<organism evidence="1">
    <name type="scientific">marine metagenome</name>
    <dbReference type="NCBI Taxonomy" id="408172"/>
    <lineage>
        <taxon>unclassified sequences</taxon>
        <taxon>metagenomes</taxon>
        <taxon>ecological metagenomes</taxon>
    </lineage>
</organism>
<feature type="non-terminal residue" evidence="1">
    <location>
        <position position="1"/>
    </location>
</feature>
<dbReference type="EMBL" id="UINC01189748">
    <property type="protein sequence ID" value="SVE03578.1"/>
    <property type="molecule type" value="Genomic_DNA"/>
</dbReference>
<gene>
    <name evidence="1" type="ORF">METZ01_LOCUS456432</name>
</gene>
<name>A0A383A936_9ZZZZ</name>
<protein>
    <submittedName>
        <fullName evidence="1">Uncharacterized protein</fullName>
    </submittedName>
</protein>
<sequence>RRTWSTQRSLRVVSRSTALWHGASRRLWHGDRARGDVAVWLETCARDDSIPTDLAENLSM</sequence>
<dbReference type="AlphaFoldDB" id="A0A383A936"/>
<evidence type="ECO:0000313" key="1">
    <source>
        <dbReference type="EMBL" id="SVE03578.1"/>
    </source>
</evidence>
<proteinExistence type="predicted"/>